<dbReference type="InterPro" id="IPR036165">
    <property type="entry name" value="YefM-like_sf"/>
</dbReference>
<dbReference type="PANTHER" id="PTHR33713:SF10">
    <property type="entry name" value="ANTITOXIN YAFN"/>
    <property type="match status" value="1"/>
</dbReference>
<dbReference type="Proteomes" id="UP000563898">
    <property type="component" value="Unassembled WGS sequence"/>
</dbReference>
<gene>
    <name evidence="2" type="ORF">HGA05_00360</name>
</gene>
<dbReference type="SUPFAM" id="SSF143120">
    <property type="entry name" value="YefM-like"/>
    <property type="match status" value="1"/>
</dbReference>
<comment type="caution">
    <text evidence="2">The sequence shown here is derived from an EMBL/GenBank/DDBJ whole genome shotgun (WGS) entry which is preliminary data.</text>
</comment>
<evidence type="ECO:0000313" key="3">
    <source>
        <dbReference type="Proteomes" id="UP000563898"/>
    </source>
</evidence>
<proteinExistence type="inferred from homology"/>
<name>A0A846WDY5_9ACTN</name>
<organism evidence="2 3">
    <name type="scientific">Gordonia polyisoprenivorans</name>
    <dbReference type="NCBI Taxonomy" id="84595"/>
    <lineage>
        <taxon>Bacteria</taxon>
        <taxon>Bacillati</taxon>
        <taxon>Actinomycetota</taxon>
        <taxon>Actinomycetes</taxon>
        <taxon>Mycobacteriales</taxon>
        <taxon>Gordoniaceae</taxon>
        <taxon>Gordonia</taxon>
    </lineage>
</organism>
<comment type="similarity">
    <text evidence="1">Belongs to the phD/YefM antitoxin family.</text>
</comment>
<reference evidence="2 3" key="1">
    <citation type="submission" date="2020-04" db="EMBL/GenBank/DDBJ databases">
        <title>MicrobeNet Type strains.</title>
        <authorList>
            <person name="Nicholson A.C."/>
        </authorList>
    </citation>
    <scope>NUCLEOTIDE SEQUENCE [LARGE SCALE GENOMIC DNA]</scope>
    <source>
        <strain evidence="2 3">ATCC BAA-14</strain>
    </source>
</reference>
<dbReference type="NCBIfam" id="TIGR01552">
    <property type="entry name" value="phd_fam"/>
    <property type="match status" value="1"/>
</dbReference>
<evidence type="ECO:0000256" key="1">
    <source>
        <dbReference type="ARBA" id="ARBA00009981"/>
    </source>
</evidence>
<dbReference type="RefSeq" id="WP_006372373.1">
    <property type="nucleotide sequence ID" value="NZ_CP116236.1"/>
</dbReference>
<dbReference type="InterPro" id="IPR051405">
    <property type="entry name" value="phD/YefM_antitoxin"/>
</dbReference>
<dbReference type="Gene3D" id="3.40.1620.10">
    <property type="entry name" value="YefM-like domain"/>
    <property type="match status" value="1"/>
</dbReference>
<dbReference type="AlphaFoldDB" id="A0A846WDY5"/>
<dbReference type="EMBL" id="JAAXPC010000001">
    <property type="protein sequence ID" value="NKY00032.1"/>
    <property type="molecule type" value="Genomic_DNA"/>
</dbReference>
<accession>A0A846WDY5</accession>
<evidence type="ECO:0000313" key="2">
    <source>
        <dbReference type="EMBL" id="NKY00032.1"/>
    </source>
</evidence>
<dbReference type="PANTHER" id="PTHR33713">
    <property type="entry name" value="ANTITOXIN YAFN-RELATED"/>
    <property type="match status" value="1"/>
</dbReference>
<protein>
    <submittedName>
        <fullName evidence="2">Type II toxin-antitoxin system prevent-host-death family antitoxin</fullName>
    </submittedName>
</protein>
<sequence length="59" mass="6765">MTTTPRLVPVSEAKGKLSELVRDADDENVLIMNYGRPATLLISVRRFDDLMESRCPWTR</sequence>